<dbReference type="FunFam" id="3.40.50.920:FF:000003">
    <property type="entry name" value="Transketolase"/>
    <property type="match status" value="1"/>
</dbReference>
<sequence>MALQRQNAPTALILTRQKLPLLPPEKTNGAANGAYILIDVPNPQVILMSSGSEVQIAQAAQKQLAKQGIAARGVSMPSWELFEAMPQSYKDEVLPPQITARVAVEAASPFGWGRYVGLEGKIIGLNCFGASAPYKVIYEKLGITAEAVVLAVKG</sequence>
<dbReference type="GO" id="GO:0004802">
    <property type="term" value="F:transketolase activity"/>
    <property type="evidence" value="ECO:0007669"/>
    <property type="project" value="UniProtKB-EC"/>
</dbReference>
<dbReference type="EMBL" id="UOEU01000925">
    <property type="protein sequence ID" value="VAW42478.1"/>
    <property type="molecule type" value="Genomic_DNA"/>
</dbReference>
<name>A0A3B0VFS3_9ZZZZ</name>
<proteinExistence type="inferred from homology"/>
<accession>A0A3B0VFS3</accession>
<evidence type="ECO:0000256" key="7">
    <source>
        <dbReference type="ARBA" id="ARBA00022723"/>
    </source>
</evidence>
<evidence type="ECO:0000256" key="4">
    <source>
        <dbReference type="ARBA" id="ARBA00011738"/>
    </source>
</evidence>
<comment type="cofactor">
    <cofactor evidence="2">
        <name>thiamine diphosphate</name>
        <dbReference type="ChEBI" id="CHEBI:58937"/>
    </cofactor>
</comment>
<evidence type="ECO:0000256" key="9">
    <source>
        <dbReference type="ARBA" id="ARBA00023052"/>
    </source>
</evidence>
<feature type="domain" description="Transketolase-like C-terminal" evidence="10">
    <location>
        <begin position="33"/>
        <end position="144"/>
    </location>
</feature>
<dbReference type="InterPro" id="IPR055152">
    <property type="entry name" value="Transketolase-like_C_2"/>
</dbReference>
<comment type="similarity">
    <text evidence="3">Belongs to the transketolase family.</text>
</comment>
<reference evidence="11" key="1">
    <citation type="submission" date="2018-06" db="EMBL/GenBank/DDBJ databases">
        <authorList>
            <person name="Zhirakovskaya E."/>
        </authorList>
    </citation>
    <scope>NUCLEOTIDE SEQUENCE</scope>
</reference>
<dbReference type="GO" id="GO:0005829">
    <property type="term" value="C:cytosol"/>
    <property type="evidence" value="ECO:0007669"/>
    <property type="project" value="TreeGrafter"/>
</dbReference>
<dbReference type="Gene3D" id="3.40.50.920">
    <property type="match status" value="1"/>
</dbReference>
<dbReference type="InterPro" id="IPR009014">
    <property type="entry name" value="Transketo_C/PFOR_II"/>
</dbReference>
<dbReference type="InterPro" id="IPR033247">
    <property type="entry name" value="Transketolase_fam"/>
</dbReference>
<evidence type="ECO:0000256" key="8">
    <source>
        <dbReference type="ARBA" id="ARBA00022842"/>
    </source>
</evidence>
<dbReference type="AlphaFoldDB" id="A0A3B0VFS3"/>
<comment type="subunit">
    <text evidence="4">Homodimer.</text>
</comment>
<evidence type="ECO:0000256" key="5">
    <source>
        <dbReference type="ARBA" id="ARBA00013152"/>
    </source>
</evidence>
<evidence type="ECO:0000256" key="6">
    <source>
        <dbReference type="ARBA" id="ARBA00022679"/>
    </source>
</evidence>
<evidence type="ECO:0000259" key="10">
    <source>
        <dbReference type="Pfam" id="PF22613"/>
    </source>
</evidence>
<keyword evidence="8" id="KW-0460">Magnesium</keyword>
<evidence type="ECO:0000256" key="1">
    <source>
        <dbReference type="ARBA" id="ARBA00001946"/>
    </source>
</evidence>
<keyword evidence="6 11" id="KW-0808">Transferase</keyword>
<keyword evidence="9" id="KW-0786">Thiamine pyrophosphate</keyword>
<gene>
    <name evidence="11" type="ORF">MNBD_CHLOROFLEXI01-1664</name>
</gene>
<comment type="cofactor">
    <cofactor evidence="1">
        <name>Mg(2+)</name>
        <dbReference type="ChEBI" id="CHEBI:18420"/>
    </cofactor>
</comment>
<dbReference type="EC" id="2.2.1.1" evidence="5"/>
<keyword evidence="7" id="KW-0479">Metal-binding</keyword>
<dbReference type="GO" id="GO:0046872">
    <property type="term" value="F:metal ion binding"/>
    <property type="evidence" value="ECO:0007669"/>
    <property type="project" value="UniProtKB-KW"/>
</dbReference>
<dbReference type="PANTHER" id="PTHR43522">
    <property type="entry name" value="TRANSKETOLASE"/>
    <property type="match status" value="1"/>
</dbReference>
<evidence type="ECO:0000313" key="11">
    <source>
        <dbReference type="EMBL" id="VAW42478.1"/>
    </source>
</evidence>
<evidence type="ECO:0000256" key="3">
    <source>
        <dbReference type="ARBA" id="ARBA00007131"/>
    </source>
</evidence>
<organism evidence="11">
    <name type="scientific">hydrothermal vent metagenome</name>
    <dbReference type="NCBI Taxonomy" id="652676"/>
    <lineage>
        <taxon>unclassified sequences</taxon>
        <taxon>metagenomes</taxon>
        <taxon>ecological metagenomes</taxon>
    </lineage>
</organism>
<evidence type="ECO:0000256" key="2">
    <source>
        <dbReference type="ARBA" id="ARBA00001964"/>
    </source>
</evidence>
<protein>
    <recommendedName>
        <fullName evidence="5">transketolase</fullName>
        <ecNumber evidence="5">2.2.1.1</ecNumber>
    </recommendedName>
</protein>
<dbReference type="GO" id="GO:0006098">
    <property type="term" value="P:pentose-phosphate shunt"/>
    <property type="evidence" value="ECO:0007669"/>
    <property type="project" value="TreeGrafter"/>
</dbReference>
<dbReference type="PANTHER" id="PTHR43522:SF2">
    <property type="entry name" value="TRANSKETOLASE 1-RELATED"/>
    <property type="match status" value="1"/>
</dbReference>
<dbReference type="Pfam" id="PF22613">
    <property type="entry name" value="Transketolase_C_1"/>
    <property type="match status" value="1"/>
</dbReference>
<dbReference type="SUPFAM" id="SSF52922">
    <property type="entry name" value="TK C-terminal domain-like"/>
    <property type="match status" value="1"/>
</dbReference>